<evidence type="ECO:0008006" key="4">
    <source>
        <dbReference type="Google" id="ProtNLM"/>
    </source>
</evidence>
<evidence type="ECO:0000313" key="3">
    <source>
        <dbReference type="Proteomes" id="UP000669317"/>
    </source>
</evidence>
<dbReference type="NCBIfam" id="NF041373">
    <property type="entry name" value="HGG_STG"/>
    <property type="match status" value="1"/>
</dbReference>
<feature type="compositionally biased region" description="Basic and acidic residues" evidence="1">
    <location>
        <begin position="1"/>
        <end position="10"/>
    </location>
</feature>
<reference evidence="2 3" key="1">
    <citation type="submission" date="2021-03" db="EMBL/GenBank/DDBJ databases">
        <title>Genome Sequence of Bradyrhizobium vignae strain ISRA400.</title>
        <authorList>
            <person name="Tisa L.S."/>
            <person name="Svistoonoff S."/>
            <person name="Hocher V."/>
            <person name="Fall S."/>
            <person name="Zaiya A."/>
            <person name="Naing D."/>
            <person name="Niang N."/>
            <person name="Diouf A."/>
            <person name="Dasylva M.C."/>
            <person name="Toure O."/>
            <person name="Gueye M."/>
            <person name="Gully D."/>
            <person name="Tisseyre P."/>
            <person name="Simpson S."/>
            <person name="Morris K."/>
            <person name="Thomas W.K."/>
        </authorList>
    </citation>
    <scope>NUCLEOTIDE SEQUENCE [LARGE SCALE GENOMIC DNA]</scope>
    <source>
        <strain evidence="2 3">ISRA400</strain>
    </source>
</reference>
<accession>A0ABS3ZR14</accession>
<feature type="region of interest" description="Disordered" evidence="1">
    <location>
        <begin position="1"/>
        <end position="33"/>
    </location>
</feature>
<dbReference type="Proteomes" id="UP000669317">
    <property type="component" value="Unassembled WGS sequence"/>
</dbReference>
<keyword evidence="3" id="KW-1185">Reference proteome</keyword>
<proteinExistence type="predicted"/>
<evidence type="ECO:0000313" key="2">
    <source>
        <dbReference type="EMBL" id="MBP0110587.1"/>
    </source>
</evidence>
<evidence type="ECO:0000256" key="1">
    <source>
        <dbReference type="SAM" id="MobiDB-lite"/>
    </source>
</evidence>
<organism evidence="2 3">
    <name type="scientific">Bradyrhizobium vignae</name>
    <dbReference type="NCBI Taxonomy" id="1549949"/>
    <lineage>
        <taxon>Bacteria</taxon>
        <taxon>Pseudomonadati</taxon>
        <taxon>Pseudomonadota</taxon>
        <taxon>Alphaproteobacteria</taxon>
        <taxon>Hyphomicrobiales</taxon>
        <taxon>Nitrobacteraceae</taxon>
        <taxon>Bradyrhizobium</taxon>
    </lineage>
</organism>
<dbReference type="EMBL" id="JAGIKT010000008">
    <property type="protein sequence ID" value="MBP0110587.1"/>
    <property type="molecule type" value="Genomic_DNA"/>
</dbReference>
<name>A0ABS3ZR14_9BRAD</name>
<dbReference type="InterPro" id="IPR047675">
    <property type="entry name" value="Putative_zinc-bd"/>
</dbReference>
<protein>
    <recommendedName>
        <fullName evidence="4">Glucans biosynthesis protein</fullName>
    </recommendedName>
</protein>
<comment type="caution">
    <text evidence="2">The sequence shown here is derived from an EMBL/GenBank/DDBJ whole genome shotgun (WGS) entry which is preliminary data.</text>
</comment>
<sequence>MTSDQIRHTDAMQSSPRCGARTRHGTACRAPAMQGKARCRMHGGARRSGAPKGNRNALRHGMFTEDGSAERHQVQALLEDAWKVLDELK</sequence>
<dbReference type="RefSeq" id="WP_209294569.1">
    <property type="nucleotide sequence ID" value="NZ_JAGIKT010000008.1"/>
</dbReference>
<gene>
    <name evidence="2" type="ORF">JWS04_05685</name>
</gene>